<organism evidence="2 3">
    <name type="scientific">Beauveria bassiana (strain ARSEF 2860)</name>
    <name type="common">White muscardine disease fungus</name>
    <name type="synonym">Tritirachium shiotae</name>
    <dbReference type="NCBI Taxonomy" id="655819"/>
    <lineage>
        <taxon>Eukaryota</taxon>
        <taxon>Fungi</taxon>
        <taxon>Dikarya</taxon>
        <taxon>Ascomycota</taxon>
        <taxon>Pezizomycotina</taxon>
        <taxon>Sordariomycetes</taxon>
        <taxon>Hypocreomycetidae</taxon>
        <taxon>Hypocreales</taxon>
        <taxon>Cordycipitaceae</taxon>
        <taxon>Beauveria</taxon>
    </lineage>
</organism>
<dbReference type="InParanoid" id="J4UNY7"/>
<dbReference type="Proteomes" id="UP000002762">
    <property type="component" value="Unassembled WGS sequence"/>
</dbReference>
<keyword evidence="3" id="KW-1185">Reference proteome</keyword>
<gene>
    <name evidence="2" type="ORF">BBA_04105</name>
</gene>
<dbReference type="RefSeq" id="XP_008597424.1">
    <property type="nucleotide sequence ID" value="XM_008599202.1"/>
</dbReference>
<evidence type="ECO:0000313" key="3">
    <source>
        <dbReference type="Proteomes" id="UP000002762"/>
    </source>
</evidence>
<name>J4UNY7_BEAB2</name>
<evidence type="ECO:0000313" key="2">
    <source>
        <dbReference type="EMBL" id="EJP66812.1"/>
    </source>
</evidence>
<feature type="compositionally biased region" description="Polar residues" evidence="1">
    <location>
        <begin position="41"/>
        <end position="50"/>
    </location>
</feature>
<dbReference type="EMBL" id="JH725158">
    <property type="protein sequence ID" value="EJP66812.1"/>
    <property type="molecule type" value="Genomic_DNA"/>
</dbReference>
<dbReference type="GeneID" id="19887117"/>
<feature type="region of interest" description="Disordered" evidence="1">
    <location>
        <begin position="27"/>
        <end position="70"/>
    </location>
</feature>
<dbReference type="AlphaFoldDB" id="J4UNY7"/>
<sequence>MNAGMRLAQDTASAEYVGDLALVGAEKRRDGKEQHAALPTQARQPATNAGQAYAKVDRPSKRKVRGRKERLEADHRRAFTLTDICYHCAG</sequence>
<reference evidence="2 3" key="1">
    <citation type="journal article" date="2012" name="Sci. Rep.">
        <title>Genomic perspectives on the evolution of fungal entomopathogenicity in Beauveria bassiana.</title>
        <authorList>
            <person name="Xiao G."/>
            <person name="Ying S.H."/>
            <person name="Zheng P."/>
            <person name="Wang Z.L."/>
            <person name="Zhang S."/>
            <person name="Xie X.Q."/>
            <person name="Shang Y."/>
            <person name="St Leger R.J."/>
            <person name="Zhao G.P."/>
            <person name="Wang C."/>
            <person name="Feng M.G."/>
        </authorList>
    </citation>
    <scope>NUCLEOTIDE SEQUENCE [LARGE SCALE GENOMIC DNA]</scope>
    <source>
        <strain evidence="2 3">ARSEF 2860</strain>
    </source>
</reference>
<proteinExistence type="predicted"/>
<dbReference type="HOGENOM" id="CLU_2440503_0_0_1"/>
<protein>
    <submittedName>
        <fullName evidence="2">Uncharacterized protein</fullName>
    </submittedName>
</protein>
<evidence type="ECO:0000256" key="1">
    <source>
        <dbReference type="SAM" id="MobiDB-lite"/>
    </source>
</evidence>
<accession>J4UNY7</accession>